<dbReference type="Pfam" id="PF03640">
    <property type="entry name" value="Lipoprotein_15"/>
    <property type="match status" value="4"/>
</dbReference>
<comment type="caution">
    <text evidence="3">The sequence shown here is derived from an EMBL/GenBank/DDBJ whole genome shotgun (WGS) entry which is preliminary data.</text>
</comment>
<dbReference type="RefSeq" id="WP_378262176.1">
    <property type="nucleotide sequence ID" value="NZ_JBHSIT010000012.1"/>
</dbReference>
<feature type="chain" id="PRO_5047460960" description="Lipoprotein with Yx(FWY)xxD motif" evidence="2">
    <location>
        <begin position="26"/>
        <end position="352"/>
    </location>
</feature>
<dbReference type="PANTHER" id="PTHR39335:SF1">
    <property type="entry name" value="BLL4220 PROTEIN"/>
    <property type="match status" value="1"/>
</dbReference>
<feature type="signal peptide" evidence="2">
    <location>
        <begin position="1"/>
        <end position="25"/>
    </location>
</feature>
<keyword evidence="2" id="KW-0732">Signal</keyword>
<dbReference type="InterPro" id="IPR005297">
    <property type="entry name" value="Lipoprotein_repeat"/>
</dbReference>
<accession>A0ABV9U730</accession>
<reference evidence="4" key="1">
    <citation type="journal article" date="2019" name="Int. J. Syst. Evol. Microbiol.">
        <title>The Global Catalogue of Microorganisms (GCM) 10K type strain sequencing project: providing services to taxonomists for standard genome sequencing and annotation.</title>
        <authorList>
            <consortium name="The Broad Institute Genomics Platform"/>
            <consortium name="The Broad Institute Genome Sequencing Center for Infectious Disease"/>
            <person name="Wu L."/>
            <person name="Ma J."/>
        </authorList>
    </citation>
    <scope>NUCLEOTIDE SEQUENCE [LARGE SCALE GENOMIC DNA]</scope>
    <source>
        <strain evidence="4">KLKA75</strain>
    </source>
</reference>
<feature type="region of interest" description="Disordered" evidence="1">
    <location>
        <begin position="290"/>
        <end position="352"/>
    </location>
</feature>
<gene>
    <name evidence="3" type="ORF">ACFPCY_33960</name>
</gene>
<proteinExistence type="predicted"/>
<dbReference type="PANTHER" id="PTHR39335">
    <property type="entry name" value="BLL4220 PROTEIN"/>
    <property type="match status" value="1"/>
</dbReference>
<evidence type="ECO:0000256" key="1">
    <source>
        <dbReference type="SAM" id="MobiDB-lite"/>
    </source>
</evidence>
<name>A0ABV9U730_9ACTN</name>
<evidence type="ECO:0008006" key="5">
    <source>
        <dbReference type="Google" id="ProtNLM"/>
    </source>
</evidence>
<feature type="compositionally biased region" description="Gly residues" evidence="1">
    <location>
        <begin position="310"/>
        <end position="352"/>
    </location>
</feature>
<sequence length="352" mass="36001">MRDQRWTISAAAVLAATGLALSACGAQHGGGQRNAAAGSPVTAPGTASAPAAQPETLEVASIDRIGRVVTDGQGRTLYRFDKDTAKPSASNCLDGCVKTWPPVWAGKEDTKVKGVDQALLGKVRRPDGKWQVTLGGWPLYRFAKDAGPGEAKGQGVGGTWFASAPDGRKAGAKPDAAPSAKPRWKGWTTLKAKDDPKLGKIITDGQGRTLYRFDKDTAKPPASNCSGACRKTWPVVVFNGWKHLKLDGIDRRAVGFIERKDDGECQVTVNGWPLYTYSKDVAPGDTKGEGVGGTWFASTPDGKKAMPMTTGGGTGGSGGTGGYGGTGGTGGTGGSGGSGGTGGYGSGGGYGY</sequence>
<evidence type="ECO:0000313" key="3">
    <source>
        <dbReference type="EMBL" id="MFC4912348.1"/>
    </source>
</evidence>
<dbReference type="EMBL" id="JBHSIT010000012">
    <property type="protein sequence ID" value="MFC4912348.1"/>
    <property type="molecule type" value="Genomic_DNA"/>
</dbReference>
<evidence type="ECO:0000256" key="2">
    <source>
        <dbReference type="SAM" id="SignalP"/>
    </source>
</evidence>
<dbReference type="PROSITE" id="PS51257">
    <property type="entry name" value="PROKAR_LIPOPROTEIN"/>
    <property type="match status" value="1"/>
</dbReference>
<organism evidence="3 4">
    <name type="scientific">Actinomadura gamaensis</name>
    <dbReference type="NCBI Taxonomy" id="1763541"/>
    <lineage>
        <taxon>Bacteria</taxon>
        <taxon>Bacillati</taxon>
        <taxon>Actinomycetota</taxon>
        <taxon>Actinomycetes</taxon>
        <taxon>Streptosporangiales</taxon>
        <taxon>Thermomonosporaceae</taxon>
        <taxon>Actinomadura</taxon>
    </lineage>
</organism>
<dbReference type="Proteomes" id="UP001595872">
    <property type="component" value="Unassembled WGS sequence"/>
</dbReference>
<protein>
    <recommendedName>
        <fullName evidence="5">Lipoprotein with Yx(FWY)xxD motif</fullName>
    </recommendedName>
</protein>
<keyword evidence="4" id="KW-1185">Reference proteome</keyword>
<evidence type="ECO:0000313" key="4">
    <source>
        <dbReference type="Proteomes" id="UP001595872"/>
    </source>
</evidence>
<feature type="region of interest" description="Disordered" evidence="1">
    <location>
        <begin position="29"/>
        <end position="53"/>
    </location>
</feature>